<dbReference type="InterPro" id="IPR001245">
    <property type="entry name" value="Ser-Thr/Tyr_kinase_cat_dom"/>
</dbReference>
<protein>
    <submittedName>
        <fullName evidence="2">Kinase-like protein</fullName>
    </submittedName>
</protein>
<feature type="domain" description="Protein kinase" evidence="1">
    <location>
        <begin position="20"/>
        <end position="290"/>
    </location>
</feature>
<proteinExistence type="predicted"/>
<keyword evidence="3" id="KW-1185">Reference proteome</keyword>
<gene>
    <name evidence="2" type="ORF">BD410DRAFT_689610</name>
</gene>
<dbReference type="OrthoDB" id="26722at2759"/>
<dbReference type="EMBL" id="ML170387">
    <property type="protein sequence ID" value="TDL14122.1"/>
    <property type="molecule type" value="Genomic_DNA"/>
</dbReference>
<keyword evidence="2" id="KW-0418">Kinase</keyword>
<dbReference type="PROSITE" id="PS00108">
    <property type="entry name" value="PROTEIN_KINASE_ST"/>
    <property type="match status" value="1"/>
</dbReference>
<dbReference type="SMART" id="SM00220">
    <property type="entry name" value="S_TKc"/>
    <property type="match status" value="1"/>
</dbReference>
<dbReference type="VEuPathDB" id="FungiDB:BD410DRAFT_689610"/>
<dbReference type="GO" id="GO:0004674">
    <property type="term" value="F:protein serine/threonine kinase activity"/>
    <property type="evidence" value="ECO:0007669"/>
    <property type="project" value="TreeGrafter"/>
</dbReference>
<dbReference type="Gene3D" id="1.10.510.10">
    <property type="entry name" value="Transferase(Phosphotransferase) domain 1"/>
    <property type="match status" value="1"/>
</dbReference>
<dbReference type="Pfam" id="PF07714">
    <property type="entry name" value="PK_Tyr_Ser-Thr"/>
    <property type="match status" value="1"/>
</dbReference>
<feature type="non-terminal residue" evidence="2">
    <location>
        <position position="293"/>
    </location>
</feature>
<keyword evidence="2" id="KW-0808">Transferase</keyword>
<evidence type="ECO:0000313" key="3">
    <source>
        <dbReference type="Proteomes" id="UP000294933"/>
    </source>
</evidence>
<dbReference type="InterPro" id="IPR051681">
    <property type="entry name" value="Ser/Thr_Kinases-Pseudokinases"/>
</dbReference>
<sequence>VLADILTRLSHLDLSGRVTKIGTHGKSGGSYSDIFQGRLLSNGTLVAIRELRAHIFSEADLKKSIALELRIWSDLDHRNVLPLLGYSLEFGPHPTFVTEWMSNGTVLDYVKVNPAASVLQLSIGIAAGLKYLHEKEIVHADVKSSNVLVSSAGVPLLIDFGLSRLLVISQMIMSTRDAGGTFRWMAYELCGGIPREQWRESIRPVATKETDVWAYGMTVLELLTKSYPYSHLKTDYQVFNAIGQGALPRKPSNLNSMEEIALWEGFCNSCWRTTPSHRPKMSDLLQDLCLLDR</sequence>
<reference evidence="2 3" key="1">
    <citation type="submission" date="2018-06" db="EMBL/GenBank/DDBJ databases">
        <title>A transcriptomic atlas of mushroom development highlights an independent origin of complex multicellularity.</title>
        <authorList>
            <consortium name="DOE Joint Genome Institute"/>
            <person name="Krizsan K."/>
            <person name="Almasi E."/>
            <person name="Merenyi Z."/>
            <person name="Sahu N."/>
            <person name="Viragh M."/>
            <person name="Koszo T."/>
            <person name="Mondo S."/>
            <person name="Kiss B."/>
            <person name="Balint B."/>
            <person name="Kues U."/>
            <person name="Barry K."/>
            <person name="Hegedus J.C."/>
            <person name="Henrissat B."/>
            <person name="Johnson J."/>
            <person name="Lipzen A."/>
            <person name="Ohm R."/>
            <person name="Nagy I."/>
            <person name="Pangilinan J."/>
            <person name="Yan J."/>
            <person name="Xiong Y."/>
            <person name="Grigoriev I.V."/>
            <person name="Hibbett D.S."/>
            <person name="Nagy L.G."/>
        </authorList>
    </citation>
    <scope>NUCLEOTIDE SEQUENCE [LARGE SCALE GENOMIC DNA]</scope>
    <source>
        <strain evidence="2 3">SZMC22713</strain>
    </source>
</reference>
<dbReference type="PANTHER" id="PTHR44329">
    <property type="entry name" value="SERINE/THREONINE-PROTEIN KINASE TNNI3K-RELATED"/>
    <property type="match status" value="1"/>
</dbReference>
<feature type="non-terminal residue" evidence="2">
    <location>
        <position position="1"/>
    </location>
</feature>
<dbReference type="PROSITE" id="PS50011">
    <property type="entry name" value="PROTEIN_KINASE_DOM"/>
    <property type="match status" value="1"/>
</dbReference>
<dbReference type="GO" id="GO:0005524">
    <property type="term" value="F:ATP binding"/>
    <property type="evidence" value="ECO:0007669"/>
    <property type="project" value="InterPro"/>
</dbReference>
<evidence type="ECO:0000313" key="2">
    <source>
        <dbReference type="EMBL" id="TDL14122.1"/>
    </source>
</evidence>
<dbReference type="Proteomes" id="UP000294933">
    <property type="component" value="Unassembled WGS sequence"/>
</dbReference>
<dbReference type="AlphaFoldDB" id="A0A4Y7PH20"/>
<dbReference type="STRING" id="50990.A0A4Y7PH20"/>
<organism evidence="2 3">
    <name type="scientific">Rickenella mellea</name>
    <dbReference type="NCBI Taxonomy" id="50990"/>
    <lineage>
        <taxon>Eukaryota</taxon>
        <taxon>Fungi</taxon>
        <taxon>Dikarya</taxon>
        <taxon>Basidiomycota</taxon>
        <taxon>Agaricomycotina</taxon>
        <taxon>Agaricomycetes</taxon>
        <taxon>Hymenochaetales</taxon>
        <taxon>Rickenellaceae</taxon>
        <taxon>Rickenella</taxon>
    </lineage>
</organism>
<name>A0A4Y7PH20_9AGAM</name>
<dbReference type="InterPro" id="IPR011009">
    <property type="entry name" value="Kinase-like_dom_sf"/>
</dbReference>
<evidence type="ECO:0000259" key="1">
    <source>
        <dbReference type="PROSITE" id="PS50011"/>
    </source>
</evidence>
<dbReference type="PIRSF" id="PIRSF000654">
    <property type="entry name" value="Integrin-linked_kinase"/>
    <property type="match status" value="1"/>
</dbReference>
<accession>A0A4Y7PH20</accession>
<dbReference type="SUPFAM" id="SSF56112">
    <property type="entry name" value="Protein kinase-like (PK-like)"/>
    <property type="match status" value="1"/>
</dbReference>
<dbReference type="InterPro" id="IPR000719">
    <property type="entry name" value="Prot_kinase_dom"/>
</dbReference>
<dbReference type="InterPro" id="IPR008271">
    <property type="entry name" value="Ser/Thr_kinase_AS"/>
</dbReference>